<dbReference type="InterPro" id="IPR019885">
    <property type="entry name" value="Tscrpt_reg_HTH_AsnC-type_CS"/>
</dbReference>
<dbReference type="SUPFAM" id="SSF54909">
    <property type="entry name" value="Dimeric alpha+beta barrel"/>
    <property type="match status" value="1"/>
</dbReference>
<dbReference type="SMART" id="SM00344">
    <property type="entry name" value="HTH_ASNC"/>
    <property type="match status" value="2"/>
</dbReference>
<evidence type="ECO:0000256" key="3">
    <source>
        <dbReference type="ARBA" id="ARBA00023163"/>
    </source>
</evidence>
<evidence type="ECO:0000313" key="5">
    <source>
        <dbReference type="EMBL" id="MBA8931114.1"/>
    </source>
</evidence>
<dbReference type="Gene3D" id="1.10.10.10">
    <property type="entry name" value="Winged helix-like DNA-binding domain superfamily/Winged helix DNA-binding domain"/>
    <property type="match status" value="2"/>
</dbReference>
<dbReference type="InterPro" id="IPR036390">
    <property type="entry name" value="WH_DNA-bd_sf"/>
</dbReference>
<keyword evidence="6" id="KW-1185">Reference proteome</keyword>
<dbReference type="PANTHER" id="PTHR30154:SF34">
    <property type="entry name" value="TRANSCRIPTIONAL REGULATOR AZLB"/>
    <property type="match status" value="1"/>
</dbReference>
<evidence type="ECO:0000259" key="4">
    <source>
        <dbReference type="PROSITE" id="PS50956"/>
    </source>
</evidence>
<dbReference type="PROSITE" id="PS50956">
    <property type="entry name" value="HTH_ASNC_2"/>
    <property type="match status" value="1"/>
</dbReference>
<name>A0ABR6BW19_9PSEU</name>
<evidence type="ECO:0000256" key="2">
    <source>
        <dbReference type="ARBA" id="ARBA00023125"/>
    </source>
</evidence>
<dbReference type="PRINTS" id="PR00033">
    <property type="entry name" value="HTHASNC"/>
</dbReference>
<dbReference type="PROSITE" id="PS00519">
    <property type="entry name" value="HTH_ASNC_1"/>
    <property type="match status" value="1"/>
</dbReference>
<dbReference type="GO" id="GO:0003677">
    <property type="term" value="F:DNA binding"/>
    <property type="evidence" value="ECO:0007669"/>
    <property type="project" value="UniProtKB-KW"/>
</dbReference>
<sequence>MTETALSPLDVRLVAALQVNGRASWEQLGEVLRVSERTVARRLNPLLGSGAVKVRAVRNPFAMPEVTPLVLRVRCRPGHVLALAEALARREDCLEASVLDGGDEVVAIMFMAGAERRRAFLLKYLPASKSVRSWSVYTVLRVFLESLWWHADVLTDEEVTALRPHGLVPAAFEQVSDPVELAVIEALSRDGRLGYPDLARLVGTSESTVRRRVARIARRGALRIATEVDIALLGYQVEANLWLSVPPAAIDRVGLLLSRHPATRLVMATSGPCTLFVSVYCRDLAELYRLLTEFVGEQAEVTHLETTPIMHVLKRSGSGTH</sequence>
<comment type="caution">
    <text evidence="5">The sequence shown here is derived from an EMBL/GenBank/DDBJ whole genome shotgun (WGS) entry which is preliminary data.</text>
</comment>
<keyword evidence="3" id="KW-0804">Transcription</keyword>
<dbReference type="Pfam" id="PF13404">
    <property type="entry name" value="HTH_AsnC-type"/>
    <property type="match status" value="2"/>
</dbReference>
<dbReference type="RefSeq" id="WP_025354156.1">
    <property type="nucleotide sequence ID" value="NZ_BAAABQ010000097.1"/>
</dbReference>
<feature type="domain" description="HTH asnC-type" evidence="4">
    <location>
        <begin position="177"/>
        <end position="236"/>
    </location>
</feature>
<evidence type="ECO:0000313" key="6">
    <source>
        <dbReference type="Proteomes" id="UP000517916"/>
    </source>
</evidence>
<accession>A0ABR6BW19</accession>
<keyword evidence="1" id="KW-0805">Transcription regulation</keyword>
<proteinExistence type="predicted"/>
<organism evidence="5 6">
    <name type="scientific">Kutzneria viridogrisea</name>
    <dbReference type="NCBI Taxonomy" id="47990"/>
    <lineage>
        <taxon>Bacteria</taxon>
        <taxon>Bacillati</taxon>
        <taxon>Actinomycetota</taxon>
        <taxon>Actinomycetes</taxon>
        <taxon>Pseudonocardiales</taxon>
        <taxon>Pseudonocardiaceae</taxon>
        <taxon>Kutzneria</taxon>
    </lineage>
</organism>
<dbReference type="EMBL" id="JACJID010000008">
    <property type="protein sequence ID" value="MBA8931114.1"/>
    <property type="molecule type" value="Genomic_DNA"/>
</dbReference>
<dbReference type="InterPro" id="IPR019888">
    <property type="entry name" value="Tscrpt_reg_AsnC-like"/>
</dbReference>
<keyword evidence="2 5" id="KW-0238">DNA-binding</keyword>
<dbReference type="Gene3D" id="3.30.70.920">
    <property type="match status" value="1"/>
</dbReference>
<dbReference type="InterPro" id="IPR011008">
    <property type="entry name" value="Dimeric_a/b-barrel"/>
</dbReference>
<evidence type="ECO:0000256" key="1">
    <source>
        <dbReference type="ARBA" id="ARBA00023015"/>
    </source>
</evidence>
<dbReference type="SUPFAM" id="SSF46785">
    <property type="entry name" value="Winged helix' DNA-binding domain"/>
    <property type="match status" value="2"/>
</dbReference>
<dbReference type="PANTHER" id="PTHR30154">
    <property type="entry name" value="LEUCINE-RESPONSIVE REGULATORY PROTEIN"/>
    <property type="match status" value="1"/>
</dbReference>
<gene>
    <name evidence="5" type="ORF">BC739_008361</name>
</gene>
<dbReference type="InterPro" id="IPR000485">
    <property type="entry name" value="AsnC-type_HTH_dom"/>
</dbReference>
<dbReference type="Proteomes" id="UP000517916">
    <property type="component" value="Unassembled WGS sequence"/>
</dbReference>
<reference evidence="5 6" key="1">
    <citation type="submission" date="2020-08" db="EMBL/GenBank/DDBJ databases">
        <title>Genomic Encyclopedia of Archaeal and Bacterial Type Strains, Phase II (KMG-II): from individual species to whole genera.</title>
        <authorList>
            <person name="Goeker M."/>
        </authorList>
    </citation>
    <scope>NUCLEOTIDE SEQUENCE [LARGE SCALE GENOMIC DNA]</scope>
    <source>
        <strain evidence="5 6">DSM 43850</strain>
    </source>
</reference>
<protein>
    <submittedName>
        <fullName evidence="5">DNA-binding Lrp family transcriptional regulator</fullName>
    </submittedName>
</protein>
<dbReference type="InterPro" id="IPR036388">
    <property type="entry name" value="WH-like_DNA-bd_sf"/>
</dbReference>